<accession>A0ABX5Q405</accession>
<feature type="region of interest" description="Disordered" evidence="1">
    <location>
        <begin position="337"/>
        <end position="383"/>
    </location>
</feature>
<name>A0ABX5Q405_9BACL</name>
<evidence type="ECO:0000313" key="4">
    <source>
        <dbReference type="Proteomes" id="UP000285882"/>
    </source>
</evidence>
<dbReference type="PANTHER" id="PTHR37804:SF1">
    <property type="entry name" value="CDAA REGULATORY PROTEIN CDAR"/>
    <property type="match status" value="1"/>
</dbReference>
<dbReference type="Gene3D" id="2.170.120.30">
    <property type="match status" value="2"/>
</dbReference>
<dbReference type="Pfam" id="PF07949">
    <property type="entry name" value="YbbR"/>
    <property type="match status" value="4"/>
</dbReference>
<keyword evidence="2" id="KW-0472">Membrane</keyword>
<organism evidence="3 4">
    <name type="scientific">Sporolactobacillus terrae</name>
    <dbReference type="NCBI Taxonomy" id="269673"/>
    <lineage>
        <taxon>Bacteria</taxon>
        <taxon>Bacillati</taxon>
        <taxon>Bacillota</taxon>
        <taxon>Bacilli</taxon>
        <taxon>Bacillales</taxon>
        <taxon>Sporolactobacillaceae</taxon>
        <taxon>Sporolactobacillus</taxon>
    </lineage>
</organism>
<keyword evidence="4" id="KW-1185">Reference proteome</keyword>
<dbReference type="InterPro" id="IPR012505">
    <property type="entry name" value="YbbR"/>
</dbReference>
<dbReference type="Gene3D" id="2.170.120.40">
    <property type="entry name" value="YbbR-like domain"/>
    <property type="match status" value="2"/>
</dbReference>
<dbReference type="PANTHER" id="PTHR37804">
    <property type="entry name" value="CDAA REGULATORY PROTEIN CDAR"/>
    <property type="match status" value="1"/>
</dbReference>
<dbReference type="EMBL" id="CP025688">
    <property type="protein sequence ID" value="QAA21357.1"/>
    <property type="molecule type" value="Genomic_DNA"/>
</dbReference>
<dbReference type="Proteomes" id="UP000285882">
    <property type="component" value="Chromosome"/>
</dbReference>
<evidence type="ECO:0000256" key="2">
    <source>
        <dbReference type="SAM" id="Phobius"/>
    </source>
</evidence>
<proteinExistence type="predicted"/>
<feature type="compositionally biased region" description="Low complexity" evidence="1">
    <location>
        <begin position="356"/>
        <end position="377"/>
    </location>
</feature>
<gene>
    <name evidence="3" type="ORF">C0674_01200</name>
</gene>
<keyword evidence="2" id="KW-0812">Transmembrane</keyword>
<feature type="transmembrane region" description="Helical" evidence="2">
    <location>
        <begin position="29"/>
        <end position="46"/>
    </location>
</feature>
<dbReference type="InterPro" id="IPR053154">
    <property type="entry name" value="c-di-AMP_regulator"/>
</dbReference>
<evidence type="ECO:0000256" key="1">
    <source>
        <dbReference type="SAM" id="MobiDB-lite"/>
    </source>
</evidence>
<sequence>MSWTSRIISRRFAGIGEESTMDKLFNNNWLVKIISFVLALMLYGVVSAGDGGNAPGSTANVAVNPTQQTTVVNEKLAIRYDESQYVVSGAPQTINVHLNGSNESILKAKLPSTKSVYLDLTGMKPGTYDAQVHTRGFPSGLTVRPSPKTVRVTIQKKTSKELPVGVDVLNKDALADGYSIGDPAIDTKTVTVTGGENTVDSIAFIKGVVDVKNAADTVDKMISLHAYNNNGDQVDVTIKPSSIHVRVPIEQVLKKLPIKTETTGTPAKGYAVSSVEQSTNEVAVTAQDSEALNRIKALDPLPVSVDGLKKDKTFSVSVPVPSDAESVDPEKIEVTVHIEREDSDETSVESEDRSADSSTAAANSESADSSADSTSDSSTDKQTKDFTNIPIKVTGLENGKTASFVKDDQVAVSVSGTEDDLNQLTKNDLEAEVDLSGLDSGTHKVPVTAVTVNLSDKYKIKTLPETVSVRIS</sequence>
<protein>
    <recommendedName>
        <fullName evidence="5">YbbR-like domain-containing protein</fullName>
    </recommendedName>
</protein>
<keyword evidence="2" id="KW-1133">Transmembrane helix</keyword>
<evidence type="ECO:0000313" key="3">
    <source>
        <dbReference type="EMBL" id="QAA21357.1"/>
    </source>
</evidence>
<evidence type="ECO:0008006" key="5">
    <source>
        <dbReference type="Google" id="ProtNLM"/>
    </source>
</evidence>
<reference evidence="3 4" key="1">
    <citation type="submission" date="2018-01" db="EMBL/GenBank/DDBJ databases">
        <title>Complete genome sequencing of Sporolactobacillus terrae DLG3.</title>
        <authorList>
            <person name="Nam Y.-D."/>
            <person name="Kang J."/>
            <person name="Chung W.-H."/>
        </authorList>
    </citation>
    <scope>NUCLEOTIDE SEQUENCE [LARGE SCALE GENOMIC DNA]</scope>
    <source>
        <strain evidence="3 4">DLG3</strain>
    </source>
</reference>